<dbReference type="EMBL" id="JABSTV010001250">
    <property type="protein sequence ID" value="KAH7955851.1"/>
    <property type="molecule type" value="Genomic_DNA"/>
</dbReference>
<evidence type="ECO:0000313" key="2">
    <source>
        <dbReference type="EMBL" id="KAH7955851.1"/>
    </source>
</evidence>
<sequence length="129" mass="14505">MYSFPTVFQKFCRKVQSSRKNLWYLPSSFWLITKNGGKSRSRKSRKVLVGRGGKPSKEHKSTGEKKDNLGAIVRYFKDKGLSLTTADKEGGFVVMTSAIYQKNARQAIKKNFVKLCADTGCLRSSGFPI</sequence>
<feature type="compositionally biased region" description="Basic residues" evidence="1">
    <location>
        <begin position="37"/>
        <end position="48"/>
    </location>
</feature>
<reference evidence="2" key="1">
    <citation type="journal article" date="2020" name="Cell">
        <title>Large-Scale Comparative Analyses of Tick Genomes Elucidate Their Genetic Diversity and Vector Capacities.</title>
        <authorList>
            <consortium name="Tick Genome and Microbiome Consortium (TIGMIC)"/>
            <person name="Jia N."/>
            <person name="Wang J."/>
            <person name="Shi W."/>
            <person name="Du L."/>
            <person name="Sun Y."/>
            <person name="Zhan W."/>
            <person name="Jiang J.F."/>
            <person name="Wang Q."/>
            <person name="Zhang B."/>
            <person name="Ji P."/>
            <person name="Bell-Sakyi L."/>
            <person name="Cui X.M."/>
            <person name="Yuan T.T."/>
            <person name="Jiang B.G."/>
            <person name="Yang W.F."/>
            <person name="Lam T.T."/>
            <person name="Chang Q.C."/>
            <person name="Ding S.J."/>
            <person name="Wang X.J."/>
            <person name="Zhu J.G."/>
            <person name="Ruan X.D."/>
            <person name="Zhao L."/>
            <person name="Wei J.T."/>
            <person name="Ye R.Z."/>
            <person name="Que T.C."/>
            <person name="Du C.H."/>
            <person name="Zhou Y.H."/>
            <person name="Cheng J.X."/>
            <person name="Dai P.F."/>
            <person name="Guo W.B."/>
            <person name="Han X.H."/>
            <person name="Huang E.J."/>
            <person name="Li L.F."/>
            <person name="Wei W."/>
            <person name="Gao Y.C."/>
            <person name="Liu J.Z."/>
            <person name="Shao H.Z."/>
            <person name="Wang X."/>
            <person name="Wang C.C."/>
            <person name="Yang T.C."/>
            <person name="Huo Q.B."/>
            <person name="Li W."/>
            <person name="Chen H.Y."/>
            <person name="Chen S.E."/>
            <person name="Zhou L.G."/>
            <person name="Ni X.B."/>
            <person name="Tian J.H."/>
            <person name="Sheng Y."/>
            <person name="Liu T."/>
            <person name="Pan Y.S."/>
            <person name="Xia L.Y."/>
            <person name="Li J."/>
            <person name="Zhao F."/>
            <person name="Cao W.C."/>
        </authorList>
    </citation>
    <scope>NUCLEOTIDE SEQUENCE</scope>
    <source>
        <strain evidence="2">Rsan-2018</strain>
    </source>
</reference>
<protein>
    <submittedName>
        <fullName evidence="2">Uncharacterized protein</fullName>
    </submittedName>
</protein>
<evidence type="ECO:0000256" key="1">
    <source>
        <dbReference type="SAM" id="MobiDB-lite"/>
    </source>
</evidence>
<proteinExistence type="predicted"/>
<organism evidence="2 3">
    <name type="scientific">Rhipicephalus sanguineus</name>
    <name type="common">Brown dog tick</name>
    <name type="synonym">Ixodes sanguineus</name>
    <dbReference type="NCBI Taxonomy" id="34632"/>
    <lineage>
        <taxon>Eukaryota</taxon>
        <taxon>Metazoa</taxon>
        <taxon>Ecdysozoa</taxon>
        <taxon>Arthropoda</taxon>
        <taxon>Chelicerata</taxon>
        <taxon>Arachnida</taxon>
        <taxon>Acari</taxon>
        <taxon>Parasitiformes</taxon>
        <taxon>Ixodida</taxon>
        <taxon>Ixodoidea</taxon>
        <taxon>Ixodidae</taxon>
        <taxon>Rhipicephalinae</taxon>
        <taxon>Rhipicephalus</taxon>
        <taxon>Rhipicephalus</taxon>
    </lineage>
</organism>
<feature type="compositionally biased region" description="Basic and acidic residues" evidence="1">
    <location>
        <begin position="55"/>
        <end position="65"/>
    </location>
</feature>
<evidence type="ECO:0000313" key="3">
    <source>
        <dbReference type="Proteomes" id="UP000821837"/>
    </source>
</evidence>
<accession>A0A9D4SWA1</accession>
<reference evidence="2" key="2">
    <citation type="submission" date="2021-09" db="EMBL/GenBank/DDBJ databases">
        <authorList>
            <person name="Jia N."/>
            <person name="Wang J."/>
            <person name="Shi W."/>
            <person name="Du L."/>
            <person name="Sun Y."/>
            <person name="Zhan W."/>
            <person name="Jiang J."/>
            <person name="Wang Q."/>
            <person name="Zhang B."/>
            <person name="Ji P."/>
            <person name="Sakyi L.B."/>
            <person name="Cui X."/>
            <person name="Yuan T."/>
            <person name="Jiang B."/>
            <person name="Yang W."/>
            <person name="Lam T.T.-Y."/>
            <person name="Chang Q."/>
            <person name="Ding S."/>
            <person name="Wang X."/>
            <person name="Zhu J."/>
            <person name="Ruan X."/>
            <person name="Zhao L."/>
            <person name="Wei J."/>
            <person name="Que T."/>
            <person name="Du C."/>
            <person name="Cheng J."/>
            <person name="Dai P."/>
            <person name="Han X."/>
            <person name="Huang E."/>
            <person name="Gao Y."/>
            <person name="Liu J."/>
            <person name="Shao H."/>
            <person name="Ye R."/>
            <person name="Li L."/>
            <person name="Wei W."/>
            <person name="Wang X."/>
            <person name="Wang C."/>
            <person name="Huo Q."/>
            <person name="Li W."/>
            <person name="Guo W."/>
            <person name="Chen H."/>
            <person name="Chen S."/>
            <person name="Zhou L."/>
            <person name="Zhou L."/>
            <person name="Ni X."/>
            <person name="Tian J."/>
            <person name="Zhou Y."/>
            <person name="Sheng Y."/>
            <person name="Liu T."/>
            <person name="Pan Y."/>
            <person name="Xia L."/>
            <person name="Li J."/>
            <person name="Zhao F."/>
            <person name="Cao W."/>
        </authorList>
    </citation>
    <scope>NUCLEOTIDE SEQUENCE</scope>
    <source>
        <strain evidence="2">Rsan-2018</strain>
        <tissue evidence="2">Larvae</tissue>
    </source>
</reference>
<dbReference type="Proteomes" id="UP000821837">
    <property type="component" value="Unassembled WGS sequence"/>
</dbReference>
<feature type="region of interest" description="Disordered" evidence="1">
    <location>
        <begin position="34"/>
        <end position="65"/>
    </location>
</feature>
<keyword evidence="3" id="KW-1185">Reference proteome</keyword>
<dbReference type="AlphaFoldDB" id="A0A9D4SWA1"/>
<name>A0A9D4SWA1_RHISA</name>
<gene>
    <name evidence="2" type="ORF">HPB52_004551</name>
</gene>
<comment type="caution">
    <text evidence="2">The sequence shown here is derived from an EMBL/GenBank/DDBJ whole genome shotgun (WGS) entry which is preliminary data.</text>
</comment>